<reference evidence="1 2" key="1">
    <citation type="journal article" date="2006" name="Int. J. Syst. Evol. Microbiol.">
        <title>Costertonia aggregata gen. nov., sp. nov., a mesophilic marine bacterium of the family Flavobacteriaceae, isolated from a mature biofilm.</title>
        <authorList>
            <person name="Kwon K.K."/>
            <person name="Lee Y.K."/>
            <person name="Lee H.K."/>
        </authorList>
    </citation>
    <scope>NUCLEOTIDE SEQUENCE [LARGE SCALE GENOMIC DNA]</scope>
    <source>
        <strain evidence="1 2">KCCM 42265</strain>
    </source>
</reference>
<dbReference type="Proteomes" id="UP000509302">
    <property type="component" value="Chromosome"/>
</dbReference>
<proteinExistence type="predicted"/>
<evidence type="ECO:0000313" key="1">
    <source>
        <dbReference type="EMBL" id="QLG46070.1"/>
    </source>
</evidence>
<dbReference type="PROSITE" id="PS51257">
    <property type="entry name" value="PROKAR_LIPOPROTEIN"/>
    <property type="match status" value="1"/>
</dbReference>
<dbReference type="EMBL" id="CP058595">
    <property type="protein sequence ID" value="QLG46070.1"/>
    <property type="molecule type" value="Genomic_DNA"/>
</dbReference>
<sequence>MKREFTYVPPIFLSLLFLLSCIEKQDFNQYDELQVRPTVEGSILYVESPESLINLVTGVDIISREFNFDGFSEDYFAERVLSGTITYEVENTTSKQMVLTGELLDEAGNVLDFETFTVPPAPPSFIERREVAYGGATGKSIEIIKNTSAIRISATNLGDNTSVSSLPNPEIIFRSSGKFIIAIR</sequence>
<evidence type="ECO:0000313" key="2">
    <source>
        <dbReference type="Proteomes" id="UP000509302"/>
    </source>
</evidence>
<accession>A0A7H9ARK7</accession>
<protein>
    <submittedName>
        <fullName evidence="1">Uncharacterized protein</fullName>
    </submittedName>
</protein>
<organism evidence="1 2">
    <name type="scientific">Costertonia aggregata</name>
    <dbReference type="NCBI Taxonomy" id="343403"/>
    <lineage>
        <taxon>Bacteria</taxon>
        <taxon>Pseudomonadati</taxon>
        <taxon>Bacteroidota</taxon>
        <taxon>Flavobacteriia</taxon>
        <taxon>Flavobacteriales</taxon>
        <taxon>Flavobacteriaceae</taxon>
        <taxon>Costertonia</taxon>
    </lineage>
</organism>
<dbReference type="RefSeq" id="WP_179242356.1">
    <property type="nucleotide sequence ID" value="NZ_CP058595.1"/>
</dbReference>
<dbReference type="AlphaFoldDB" id="A0A7H9ARK7"/>
<dbReference type="KEGG" id="cagg:HYG79_12175"/>
<keyword evidence="2" id="KW-1185">Reference proteome</keyword>
<gene>
    <name evidence="1" type="ORF">HYG79_12175</name>
</gene>
<name>A0A7H9ARK7_9FLAO</name>